<evidence type="ECO:0000256" key="1">
    <source>
        <dbReference type="ARBA" id="ARBA00004613"/>
    </source>
</evidence>
<keyword evidence="3" id="KW-0732">Signal</keyword>
<keyword evidence="6" id="KW-1185">Reference proteome</keyword>
<comment type="caution">
    <text evidence="5">The sequence shown here is derived from an EMBL/GenBank/DDBJ whole genome shotgun (WGS) entry which is preliminary data.</text>
</comment>
<evidence type="ECO:0000313" key="6">
    <source>
        <dbReference type="Proteomes" id="UP001642464"/>
    </source>
</evidence>
<gene>
    <name evidence="5" type="ORF">SCF082_LOCUS37680</name>
</gene>
<organism evidence="5 6">
    <name type="scientific">Durusdinium trenchii</name>
    <dbReference type="NCBI Taxonomy" id="1381693"/>
    <lineage>
        <taxon>Eukaryota</taxon>
        <taxon>Sar</taxon>
        <taxon>Alveolata</taxon>
        <taxon>Dinophyceae</taxon>
        <taxon>Suessiales</taxon>
        <taxon>Symbiodiniaceae</taxon>
        <taxon>Durusdinium</taxon>
    </lineage>
</organism>
<evidence type="ECO:0000256" key="3">
    <source>
        <dbReference type="ARBA" id="ARBA00022729"/>
    </source>
</evidence>
<comment type="subcellular location">
    <subcellularLocation>
        <location evidence="1">Secreted</location>
    </subcellularLocation>
</comment>
<dbReference type="NCBIfam" id="NF033679">
    <property type="entry name" value="DNRLRE_dom"/>
    <property type="match status" value="1"/>
</dbReference>
<dbReference type="EMBL" id="CAXAMM010038562">
    <property type="protein sequence ID" value="CAK9078926.1"/>
    <property type="molecule type" value="Genomic_DNA"/>
</dbReference>
<name>A0ABP0PSC8_9DINO</name>
<evidence type="ECO:0000256" key="2">
    <source>
        <dbReference type="ARBA" id="ARBA00022525"/>
    </source>
</evidence>
<dbReference type="Proteomes" id="UP001642464">
    <property type="component" value="Unassembled WGS sequence"/>
</dbReference>
<reference evidence="5 6" key="1">
    <citation type="submission" date="2024-02" db="EMBL/GenBank/DDBJ databases">
        <authorList>
            <person name="Chen Y."/>
            <person name="Shah S."/>
            <person name="Dougan E. K."/>
            <person name="Thang M."/>
            <person name="Chan C."/>
        </authorList>
    </citation>
    <scope>NUCLEOTIDE SEQUENCE [LARGE SCALE GENOMIC DNA]</scope>
</reference>
<dbReference type="InterPro" id="IPR055372">
    <property type="entry name" value="CBM96"/>
</dbReference>
<evidence type="ECO:0000313" key="5">
    <source>
        <dbReference type="EMBL" id="CAK9078926.1"/>
    </source>
</evidence>
<evidence type="ECO:0000259" key="4">
    <source>
        <dbReference type="Pfam" id="PF24517"/>
    </source>
</evidence>
<proteinExistence type="predicted"/>
<sequence>MGLGCVPASHLLHSWQQLKQFLLPLCGSLGRMCAAKIPVDVQAFVAAGILQSPAFAGLYLGGISTSAGEELNLESSGVTSCEAAGMTPEILKQAVLARFQYWQQAVNDATLLGKVAFVGKDWFSGPSAYNAPLTEEIQRAAHSMGLGSRTGGLEVFTAPFVRAIRKAESTSYAYWDDYFVGYDSSNGFLDLRDEGEEFTPRLADRFLGGEVEQVKPNRNSQAHFQSSMWVENWLESKYVWIPDEPFLTELNVNGRNFLKYWLKTSGRLRADRPDAALWLRETWVKGALSSSCWPARNLGMGLKQVNVLDTPATLLYDRSGSQHGSFSKDCGPSADHLDWLGRRTDLAAGVRSFVFQLLPTRTEPGQVGAGFFDAAQPSAQLGNNVCVFVSFGIPSSSNAADCRFRLRVGLSEIGSVSACSGGSFAPDTVTHNDLEPLLQTARFNFSSSLVTQSEFTIELDPAATKDMVIKMVRVVRACNAGSTADSTTLLTTTQQPVTSTEATTTFATTREPTSTSTETFDTSAASSTTITLTTVLAITTAAVSTTSSSDASTTPACTTSLHPVADAYVRGGSYADRAFGSEDPEKLIVKGANREKWSRRGFLRFDLESASEPVSATLQERVFRHQSEGQSVPLSVFAVADDLWDEATLTWNTAPTASQLLSTVDVSQKDITVNLDVTSFVQAEAQGGQGDGVVSLMLADVGLANYMLHMYSREAAMAPMLVLQWCMV</sequence>
<accession>A0ABP0PSC8</accession>
<feature type="domain" description="Carbohydrate-binding module family 96" evidence="4">
    <location>
        <begin position="558"/>
        <end position="724"/>
    </location>
</feature>
<dbReference type="Pfam" id="PF24517">
    <property type="entry name" value="CBM96"/>
    <property type="match status" value="1"/>
</dbReference>
<protein>
    <submittedName>
        <fullName evidence="5">DNRLRE domain-containing protein</fullName>
    </submittedName>
</protein>
<keyword evidence="2" id="KW-0964">Secreted</keyword>